<dbReference type="Proteomes" id="UP000620064">
    <property type="component" value="Unassembled WGS sequence"/>
</dbReference>
<evidence type="ECO:0000313" key="2">
    <source>
        <dbReference type="EMBL" id="GGP05266.1"/>
    </source>
</evidence>
<reference evidence="3" key="1">
    <citation type="journal article" date="2019" name="Int. J. Syst. Evol. Microbiol.">
        <title>The Global Catalogue of Microorganisms (GCM) 10K type strain sequencing project: providing services to taxonomists for standard genome sequencing and annotation.</title>
        <authorList>
            <consortium name="The Broad Institute Genomics Platform"/>
            <consortium name="The Broad Institute Genome Sequencing Center for Infectious Disease"/>
            <person name="Wu L."/>
            <person name="Ma J."/>
        </authorList>
    </citation>
    <scope>NUCLEOTIDE SEQUENCE [LARGE SCALE GENOMIC DNA]</scope>
    <source>
        <strain evidence="3">CGMCC 1.7656</strain>
    </source>
</reference>
<organism evidence="2 3">
    <name type="scientific">Cloacibacterium rupense</name>
    <dbReference type="NCBI Taxonomy" id="517423"/>
    <lineage>
        <taxon>Bacteria</taxon>
        <taxon>Pseudomonadati</taxon>
        <taxon>Bacteroidota</taxon>
        <taxon>Flavobacteriia</taxon>
        <taxon>Flavobacteriales</taxon>
        <taxon>Weeksellaceae</taxon>
    </lineage>
</organism>
<evidence type="ECO:0000259" key="1">
    <source>
        <dbReference type="Pfam" id="PF18864"/>
    </source>
</evidence>
<accession>A0ABQ2NLJ2</accession>
<protein>
    <recommendedName>
        <fullName evidence="1">AbiTii domain-containing protein</fullName>
    </recommendedName>
</protein>
<gene>
    <name evidence="2" type="ORF">GCM10010992_20780</name>
</gene>
<keyword evidence="3" id="KW-1185">Reference proteome</keyword>
<comment type="caution">
    <text evidence="2">The sequence shown here is derived from an EMBL/GenBank/DDBJ whole genome shotgun (WGS) entry which is preliminary data.</text>
</comment>
<evidence type="ECO:0000313" key="3">
    <source>
        <dbReference type="Proteomes" id="UP000620064"/>
    </source>
</evidence>
<dbReference type="RefSeq" id="WP_188618048.1">
    <property type="nucleotide sequence ID" value="NZ_BMLV01000004.1"/>
</dbReference>
<proteinExistence type="predicted"/>
<dbReference type="Pfam" id="PF18864">
    <property type="entry name" value="AbiTii"/>
    <property type="match status" value="1"/>
</dbReference>
<dbReference type="InterPro" id="IPR041304">
    <property type="entry name" value="AbiTii"/>
</dbReference>
<name>A0ABQ2NLJ2_9FLAO</name>
<sequence length="321" mass="36788">MENEKNFILQEVINDLMDADTSLLGPLMKLNYFGRLIKNQELTDFTSKEIKGYEARDELPDYRKTMQRLIAHVRGYMIEQDVEVPISMLEEPYKTALQKMCVMNGIQVVEKMANEMMEEKKHSEFYRQLPMEMLPSIQPIIEKITKSSSRIFVQSAMTVANAHIFLEIQSNIRTKLLDFVMETGDKFGFNIEIESFRKNSVENNQIINNIMNTTINNSGDGNVLNTGDNNNISNSPKIVKNDIESLKNELRKQGIEEQDVIELAEIVQEEDLDENNNLGEKSRNWVLRILDKSMQGIGKISTAVSANLLATIIKGYYGIDF</sequence>
<feature type="domain" description="AbiTii" evidence="1">
    <location>
        <begin position="8"/>
        <end position="208"/>
    </location>
</feature>
<dbReference type="EMBL" id="BMLV01000004">
    <property type="protein sequence ID" value="GGP05266.1"/>
    <property type="molecule type" value="Genomic_DNA"/>
</dbReference>